<evidence type="ECO:0000256" key="2">
    <source>
        <dbReference type="SAM" id="SignalP"/>
    </source>
</evidence>
<feature type="coiled-coil region" evidence="1">
    <location>
        <begin position="203"/>
        <end position="233"/>
    </location>
</feature>
<accession>A0A1D8GGD4</accession>
<dbReference type="RefSeq" id="WP_069976203.1">
    <property type="nucleotide sequence ID" value="NZ_CP017269.1"/>
</dbReference>
<evidence type="ECO:0000256" key="1">
    <source>
        <dbReference type="SAM" id="Coils"/>
    </source>
</evidence>
<dbReference type="InterPro" id="IPR012854">
    <property type="entry name" value="Cu_amine_oxidase-like_N"/>
</dbReference>
<evidence type="ECO:0000259" key="3">
    <source>
        <dbReference type="Pfam" id="PF07833"/>
    </source>
</evidence>
<proteinExistence type="predicted"/>
<gene>
    <name evidence="4" type="ORF">Gferi_10455</name>
</gene>
<evidence type="ECO:0000313" key="5">
    <source>
        <dbReference type="Proteomes" id="UP000095743"/>
    </source>
</evidence>
<dbReference type="Proteomes" id="UP000095743">
    <property type="component" value="Chromosome"/>
</dbReference>
<name>A0A1D8GGD4_9FIRM</name>
<keyword evidence="5" id="KW-1185">Reference proteome</keyword>
<feature type="chain" id="PRO_5039026610" description="Copper amine oxidase-like N-terminal domain-containing protein" evidence="2">
    <location>
        <begin position="25"/>
        <end position="269"/>
    </location>
</feature>
<feature type="signal peptide" evidence="2">
    <location>
        <begin position="1"/>
        <end position="24"/>
    </location>
</feature>
<dbReference type="AlphaFoldDB" id="A0A1D8GGD4"/>
<dbReference type="Gene3D" id="3.30.457.10">
    <property type="entry name" value="Copper amine oxidase-like, N-terminal domain"/>
    <property type="match status" value="1"/>
</dbReference>
<protein>
    <recommendedName>
        <fullName evidence="3">Copper amine oxidase-like N-terminal domain-containing protein</fullName>
    </recommendedName>
</protein>
<dbReference type="OrthoDB" id="2379109at2"/>
<dbReference type="EMBL" id="CP017269">
    <property type="protein sequence ID" value="AOT69969.1"/>
    <property type="molecule type" value="Genomic_DNA"/>
</dbReference>
<dbReference type="STRING" id="1424294.Gferi_10455"/>
<dbReference type="InterPro" id="IPR036582">
    <property type="entry name" value="Mao_N_sf"/>
</dbReference>
<reference evidence="4 5" key="1">
    <citation type="submission" date="2016-09" db="EMBL/GenBank/DDBJ databases">
        <title>Genomic analysis reveals versatility of anaerobic energy metabolism of Geosporobacter ferrireducens IRF9 of phylum Firmicutes.</title>
        <authorList>
            <person name="Kim S.-J."/>
        </authorList>
    </citation>
    <scope>NUCLEOTIDE SEQUENCE [LARGE SCALE GENOMIC DNA]</scope>
    <source>
        <strain evidence="4 5">IRF9</strain>
    </source>
</reference>
<dbReference type="KEGG" id="gfe:Gferi_10455"/>
<keyword evidence="2" id="KW-0732">Signal</keyword>
<organism evidence="4 5">
    <name type="scientific">Geosporobacter ferrireducens</name>
    <dbReference type="NCBI Taxonomy" id="1424294"/>
    <lineage>
        <taxon>Bacteria</taxon>
        <taxon>Bacillati</taxon>
        <taxon>Bacillota</taxon>
        <taxon>Clostridia</taxon>
        <taxon>Peptostreptococcales</taxon>
        <taxon>Thermotaleaceae</taxon>
        <taxon>Geosporobacter</taxon>
    </lineage>
</organism>
<keyword evidence="1" id="KW-0175">Coiled coil</keyword>
<evidence type="ECO:0000313" key="4">
    <source>
        <dbReference type="EMBL" id="AOT69969.1"/>
    </source>
</evidence>
<dbReference type="SUPFAM" id="SSF55383">
    <property type="entry name" value="Copper amine oxidase, domain N"/>
    <property type="match status" value="1"/>
</dbReference>
<sequence>MKKVHRKMAAVLITGILFSSPAMVLAKPQDQPANHEELKKLEENLDQTVENKIKRKEIKLEMKEVMKLNYTPEEYQALRALGENMQKENSKIKVIPVENIITKKGLLKFDTPPVIKEGRTLIPARALSESFGANVSWEADTKTVTIEKNDYRIIIQLNHQIAMVNEKEMFLDVPAEMMNHRTLVPLRFILESLGLKVDYDQELGTIEIEEAAAEETIKEMDEQEETAEASEDTVVVTAEPSILQDIVIAVTAGNNYPEDIIVVIHSREN</sequence>
<dbReference type="Pfam" id="PF07833">
    <property type="entry name" value="Cu_amine_oxidN1"/>
    <property type="match status" value="1"/>
</dbReference>
<feature type="domain" description="Copper amine oxidase-like N-terminal" evidence="3">
    <location>
        <begin position="107"/>
        <end position="208"/>
    </location>
</feature>